<keyword evidence="5 7" id="KW-1133">Transmembrane helix</keyword>
<accession>A0A1M7ZPP6</accession>
<dbReference type="STRING" id="1123029.SAMN02745172_03295"/>
<feature type="transmembrane region" description="Helical" evidence="7">
    <location>
        <begin position="153"/>
        <end position="175"/>
    </location>
</feature>
<dbReference type="EMBL" id="FRXO01000007">
    <property type="protein sequence ID" value="SHO66636.1"/>
    <property type="molecule type" value="Genomic_DNA"/>
</dbReference>
<sequence length="327" mass="35600">MVEFWTFVLGLSVLLYILLDGFDLGVGMLFPFAPGESERRRMLASISPVWDGNETWLVVSAATLFGAFPTVFSIVLSAFYLPLFLMLAGLILRGVAFEFRYKATYSRPIWDAGFVAGSYIAAFVQGAAVGAIVQGLPVENGIFTGGPMGWASPFSLLCGLGLCIGYAMIGACWIAGKTEGSPRAFAFRVLPGLMGALLAFLVIVFVWSAVIQLPVLHRWLERPLLLLCPLIGFLAFAGLVQAVRRRSDRFLFLGAMTIFASAFAALAGSFLPYMLPFSLTIWDAASPQASLEFLFWGAGLFVLPLTVGYTLVVYFVFRGKTLDEGYH</sequence>
<evidence type="ECO:0000256" key="5">
    <source>
        <dbReference type="ARBA" id="ARBA00022989"/>
    </source>
</evidence>
<evidence type="ECO:0000256" key="7">
    <source>
        <dbReference type="SAM" id="Phobius"/>
    </source>
</evidence>
<dbReference type="GO" id="GO:0016682">
    <property type="term" value="F:oxidoreductase activity, acting on diphenols and related substances as donors, oxygen as acceptor"/>
    <property type="evidence" value="ECO:0007669"/>
    <property type="project" value="TreeGrafter"/>
</dbReference>
<keyword evidence="9" id="KW-1185">Reference proteome</keyword>
<feature type="transmembrane region" description="Helical" evidence="7">
    <location>
        <begin position="6"/>
        <end position="33"/>
    </location>
</feature>
<feature type="transmembrane region" description="Helical" evidence="7">
    <location>
        <begin position="187"/>
        <end position="211"/>
    </location>
</feature>
<dbReference type="Proteomes" id="UP000186406">
    <property type="component" value="Unassembled WGS sequence"/>
</dbReference>
<feature type="transmembrane region" description="Helical" evidence="7">
    <location>
        <begin position="78"/>
        <end position="97"/>
    </location>
</feature>
<feature type="transmembrane region" description="Helical" evidence="7">
    <location>
        <begin position="250"/>
        <end position="273"/>
    </location>
</feature>
<keyword evidence="3" id="KW-1003">Cell membrane</keyword>
<keyword evidence="4 7" id="KW-0812">Transmembrane</keyword>
<dbReference type="GO" id="GO:0009055">
    <property type="term" value="F:electron transfer activity"/>
    <property type="evidence" value="ECO:0007669"/>
    <property type="project" value="TreeGrafter"/>
</dbReference>
<dbReference type="AlphaFoldDB" id="A0A1M7ZPP6"/>
<name>A0A1M7ZPP6_9HYPH</name>
<feature type="transmembrane region" description="Helical" evidence="7">
    <location>
        <begin position="109"/>
        <end position="133"/>
    </location>
</feature>
<dbReference type="Pfam" id="PF02322">
    <property type="entry name" value="Cyt_bd_oxida_II"/>
    <property type="match status" value="1"/>
</dbReference>
<dbReference type="RefSeq" id="WP_073630706.1">
    <property type="nucleotide sequence ID" value="NZ_FRXO01000007.1"/>
</dbReference>
<dbReference type="PANTHER" id="PTHR43141">
    <property type="entry name" value="CYTOCHROME BD2 SUBUNIT II"/>
    <property type="match status" value="1"/>
</dbReference>
<comment type="similarity">
    <text evidence="2">Belongs to the cytochrome ubiquinol oxidase subunit 2 family.</text>
</comment>
<proteinExistence type="inferred from homology"/>
<dbReference type="InterPro" id="IPR003317">
    <property type="entry name" value="Cyt-d_oxidase_su2"/>
</dbReference>
<evidence type="ECO:0000313" key="8">
    <source>
        <dbReference type="EMBL" id="SHO66636.1"/>
    </source>
</evidence>
<evidence type="ECO:0000256" key="1">
    <source>
        <dbReference type="ARBA" id="ARBA00004651"/>
    </source>
</evidence>
<dbReference type="OrthoDB" id="9776710at2"/>
<evidence type="ECO:0000256" key="4">
    <source>
        <dbReference type="ARBA" id="ARBA00022692"/>
    </source>
</evidence>
<dbReference type="GO" id="GO:0005886">
    <property type="term" value="C:plasma membrane"/>
    <property type="evidence" value="ECO:0007669"/>
    <property type="project" value="UniProtKB-SubCell"/>
</dbReference>
<gene>
    <name evidence="8" type="ORF">SAMN02745172_03295</name>
</gene>
<dbReference type="PANTHER" id="PTHR43141:SF4">
    <property type="entry name" value="CYTOCHROME BD2 SUBUNIT II"/>
    <property type="match status" value="1"/>
</dbReference>
<feature type="transmembrane region" description="Helical" evidence="7">
    <location>
        <begin position="223"/>
        <end position="243"/>
    </location>
</feature>
<dbReference type="GO" id="GO:0070069">
    <property type="term" value="C:cytochrome complex"/>
    <property type="evidence" value="ECO:0007669"/>
    <property type="project" value="TreeGrafter"/>
</dbReference>
<evidence type="ECO:0000313" key="9">
    <source>
        <dbReference type="Proteomes" id="UP000186406"/>
    </source>
</evidence>
<evidence type="ECO:0000256" key="2">
    <source>
        <dbReference type="ARBA" id="ARBA00007543"/>
    </source>
</evidence>
<protein>
    <submittedName>
        <fullName evidence="8">Cytochrome bd-I ubiquinol oxidase subunit 2 apoprotein</fullName>
    </submittedName>
</protein>
<keyword evidence="6 7" id="KW-0472">Membrane</keyword>
<dbReference type="GO" id="GO:0019646">
    <property type="term" value="P:aerobic electron transport chain"/>
    <property type="evidence" value="ECO:0007669"/>
    <property type="project" value="TreeGrafter"/>
</dbReference>
<organism evidence="8 9">
    <name type="scientific">Pseudoxanthobacter soli DSM 19599</name>
    <dbReference type="NCBI Taxonomy" id="1123029"/>
    <lineage>
        <taxon>Bacteria</taxon>
        <taxon>Pseudomonadati</taxon>
        <taxon>Pseudomonadota</taxon>
        <taxon>Alphaproteobacteria</taxon>
        <taxon>Hyphomicrobiales</taxon>
        <taxon>Segnochrobactraceae</taxon>
        <taxon>Pseudoxanthobacter</taxon>
    </lineage>
</organism>
<evidence type="ECO:0000256" key="3">
    <source>
        <dbReference type="ARBA" id="ARBA00022475"/>
    </source>
</evidence>
<comment type="subcellular location">
    <subcellularLocation>
        <location evidence="1">Cell membrane</location>
        <topology evidence="1">Multi-pass membrane protein</topology>
    </subcellularLocation>
</comment>
<dbReference type="NCBIfam" id="TIGR00203">
    <property type="entry name" value="cydB"/>
    <property type="match status" value="1"/>
</dbReference>
<feature type="transmembrane region" description="Helical" evidence="7">
    <location>
        <begin position="293"/>
        <end position="317"/>
    </location>
</feature>
<reference evidence="8 9" key="1">
    <citation type="submission" date="2016-12" db="EMBL/GenBank/DDBJ databases">
        <authorList>
            <person name="Song W.-J."/>
            <person name="Kurnit D.M."/>
        </authorList>
    </citation>
    <scope>NUCLEOTIDE SEQUENCE [LARGE SCALE GENOMIC DNA]</scope>
    <source>
        <strain evidence="8 9">DSM 19599</strain>
    </source>
</reference>
<evidence type="ECO:0000256" key="6">
    <source>
        <dbReference type="ARBA" id="ARBA00023136"/>
    </source>
</evidence>